<proteinExistence type="predicted"/>
<keyword evidence="3" id="KW-1185">Reference proteome</keyword>
<dbReference type="Proteomes" id="UP000499080">
    <property type="component" value="Unassembled WGS sequence"/>
</dbReference>
<keyword evidence="1" id="KW-0732">Signal</keyword>
<name>A0A4Y2F3U3_ARAVE</name>
<dbReference type="EMBL" id="BGPR01000806">
    <property type="protein sequence ID" value="GBM36210.1"/>
    <property type="molecule type" value="Genomic_DNA"/>
</dbReference>
<feature type="signal peptide" evidence="1">
    <location>
        <begin position="1"/>
        <end position="18"/>
    </location>
</feature>
<evidence type="ECO:0000313" key="2">
    <source>
        <dbReference type="EMBL" id="GBM36210.1"/>
    </source>
</evidence>
<feature type="chain" id="PRO_5021447486" evidence="1">
    <location>
        <begin position="19"/>
        <end position="134"/>
    </location>
</feature>
<organism evidence="2 3">
    <name type="scientific">Araneus ventricosus</name>
    <name type="common">Orbweaver spider</name>
    <name type="synonym">Epeira ventricosa</name>
    <dbReference type="NCBI Taxonomy" id="182803"/>
    <lineage>
        <taxon>Eukaryota</taxon>
        <taxon>Metazoa</taxon>
        <taxon>Ecdysozoa</taxon>
        <taxon>Arthropoda</taxon>
        <taxon>Chelicerata</taxon>
        <taxon>Arachnida</taxon>
        <taxon>Araneae</taxon>
        <taxon>Araneomorphae</taxon>
        <taxon>Entelegynae</taxon>
        <taxon>Araneoidea</taxon>
        <taxon>Araneidae</taxon>
        <taxon>Araneus</taxon>
    </lineage>
</organism>
<reference evidence="2 3" key="1">
    <citation type="journal article" date="2019" name="Sci. Rep.">
        <title>Orb-weaving spider Araneus ventricosus genome elucidates the spidroin gene catalogue.</title>
        <authorList>
            <person name="Kono N."/>
            <person name="Nakamura H."/>
            <person name="Ohtoshi R."/>
            <person name="Moran D.A.P."/>
            <person name="Shinohara A."/>
            <person name="Yoshida Y."/>
            <person name="Fujiwara M."/>
            <person name="Mori M."/>
            <person name="Tomita M."/>
            <person name="Arakawa K."/>
        </authorList>
    </citation>
    <scope>NUCLEOTIDE SEQUENCE [LARGE SCALE GENOMIC DNA]</scope>
</reference>
<accession>A0A4Y2F3U3</accession>
<evidence type="ECO:0000256" key="1">
    <source>
        <dbReference type="SAM" id="SignalP"/>
    </source>
</evidence>
<comment type="caution">
    <text evidence="2">The sequence shown here is derived from an EMBL/GenBank/DDBJ whole genome shotgun (WGS) entry which is preliminary data.</text>
</comment>
<evidence type="ECO:0000313" key="3">
    <source>
        <dbReference type="Proteomes" id="UP000499080"/>
    </source>
</evidence>
<dbReference type="AlphaFoldDB" id="A0A4Y2F3U3"/>
<sequence>MILLLLLFLLVGTECLNAENDFRPPHIIFIFADDLVSINYHITNLSILNGHFSISIHAAMSTNGQMLLGTHSTCKDLPTPDAKVMVVQYHKSILIKVNVCVCVRCPDESIALTAMKFGTQVVVMVTQCTSKPEF</sequence>
<gene>
    <name evidence="2" type="ORF">AVEN_97577_1</name>
</gene>
<protein>
    <submittedName>
        <fullName evidence="2">Uncharacterized protein</fullName>
    </submittedName>
</protein>